<dbReference type="AlphaFoldDB" id="A0A0F8X7F8"/>
<comment type="caution">
    <text evidence="1">The sequence shown here is derived from an EMBL/GenBank/DDBJ whole genome shotgun (WGS) entry which is preliminary data.</text>
</comment>
<accession>A0A0F8X7F8</accession>
<organism evidence="1">
    <name type="scientific">marine sediment metagenome</name>
    <dbReference type="NCBI Taxonomy" id="412755"/>
    <lineage>
        <taxon>unclassified sequences</taxon>
        <taxon>metagenomes</taxon>
        <taxon>ecological metagenomes</taxon>
    </lineage>
</organism>
<gene>
    <name evidence="1" type="ORF">LCGC14_3060330</name>
</gene>
<name>A0A0F8X7F8_9ZZZZ</name>
<dbReference type="EMBL" id="LAZR01064783">
    <property type="protein sequence ID" value="KKK56855.1"/>
    <property type="molecule type" value="Genomic_DNA"/>
</dbReference>
<proteinExistence type="predicted"/>
<evidence type="ECO:0000313" key="1">
    <source>
        <dbReference type="EMBL" id="KKK56855.1"/>
    </source>
</evidence>
<protein>
    <submittedName>
        <fullName evidence="1">Uncharacterized protein</fullName>
    </submittedName>
</protein>
<sequence>MNNPKIGRYGDNKKPKLTLSGAEARQPFGKIYGLGNDYYCVGDVFPMPGWEDELAGLRREVGGAKAKPRVKAED</sequence>
<reference evidence="1" key="1">
    <citation type="journal article" date="2015" name="Nature">
        <title>Complex archaea that bridge the gap between prokaryotes and eukaryotes.</title>
        <authorList>
            <person name="Spang A."/>
            <person name="Saw J.H."/>
            <person name="Jorgensen S.L."/>
            <person name="Zaremba-Niedzwiedzka K."/>
            <person name="Martijn J."/>
            <person name="Lind A.E."/>
            <person name="van Eijk R."/>
            <person name="Schleper C."/>
            <person name="Guy L."/>
            <person name="Ettema T.J."/>
        </authorList>
    </citation>
    <scope>NUCLEOTIDE SEQUENCE</scope>
</reference>